<feature type="region of interest" description="Disordered" evidence="2">
    <location>
        <begin position="1"/>
        <end position="22"/>
    </location>
</feature>
<dbReference type="GO" id="GO:0000149">
    <property type="term" value="F:SNARE binding"/>
    <property type="evidence" value="ECO:0007669"/>
    <property type="project" value="TreeGrafter"/>
</dbReference>
<dbReference type="PANTHER" id="PTHR21292:SF7">
    <property type="entry name" value="EXOCYST COMPLEX COMPONENT 3-LIKE 2"/>
    <property type="match status" value="1"/>
</dbReference>
<reference evidence="3" key="1">
    <citation type="submission" date="2020-03" db="EMBL/GenBank/DDBJ databases">
        <title>Intra-Species Differences in Population Size shape Life History and Genome Evolution.</title>
        <authorList>
            <person name="Willemsen D."/>
            <person name="Cui R."/>
            <person name="Valenzano D.R."/>
        </authorList>
    </citation>
    <scope>NUCLEOTIDE SEQUENCE</scope>
    <source>
        <strain evidence="3">GRZ</strain>
        <tissue evidence="3">Whole</tissue>
    </source>
</reference>
<dbReference type="Gene3D" id="1.10.357.70">
    <property type="entry name" value="Exocyst complex component Sec6, C-terminal domain"/>
    <property type="match status" value="1"/>
</dbReference>
<dbReference type="PANTHER" id="PTHR21292">
    <property type="entry name" value="EXOCYST COMPLEX COMPONENT SEC6-RELATED"/>
    <property type="match status" value="1"/>
</dbReference>
<dbReference type="AlphaFoldDB" id="A0A9D2XCV8"/>
<feature type="region of interest" description="Disordered" evidence="2">
    <location>
        <begin position="37"/>
        <end position="124"/>
    </location>
</feature>
<dbReference type="Proteomes" id="UP000822369">
    <property type="component" value="Unassembled WGS sequence"/>
</dbReference>
<proteinExistence type="inferred from homology"/>
<evidence type="ECO:0000256" key="1">
    <source>
        <dbReference type="ARBA" id="ARBA00009447"/>
    </source>
</evidence>
<name>A0A9D2XCV8_NOTFU</name>
<feature type="region of interest" description="Disordered" evidence="2">
    <location>
        <begin position="136"/>
        <end position="158"/>
    </location>
</feature>
<feature type="compositionally biased region" description="Basic and acidic residues" evidence="2">
    <location>
        <begin position="43"/>
        <end position="61"/>
    </location>
</feature>
<comment type="caution">
    <text evidence="3">The sequence shown here is derived from an EMBL/GenBank/DDBJ whole genome shotgun (WGS) entry which is preliminary data.</text>
</comment>
<evidence type="ECO:0000313" key="3">
    <source>
        <dbReference type="EMBL" id="KAF7199348.1"/>
    </source>
</evidence>
<protein>
    <submittedName>
        <fullName evidence="3">Exocyst complex component 3-like protein 4</fullName>
    </submittedName>
</protein>
<evidence type="ECO:0000313" key="4">
    <source>
        <dbReference type="Proteomes" id="UP000822369"/>
    </source>
</evidence>
<dbReference type="Pfam" id="PF06046">
    <property type="entry name" value="Sec6"/>
    <property type="match status" value="1"/>
</dbReference>
<accession>A0A9D2XCV8</accession>
<dbReference type="InterPro" id="IPR010326">
    <property type="entry name" value="EXOC3/Sec6"/>
</dbReference>
<dbReference type="GO" id="GO:0000145">
    <property type="term" value="C:exocyst"/>
    <property type="evidence" value="ECO:0007669"/>
    <property type="project" value="InterPro"/>
</dbReference>
<dbReference type="EMBL" id="JAAVVJ010000060">
    <property type="protein sequence ID" value="KAF7199348.1"/>
    <property type="molecule type" value="Genomic_DNA"/>
</dbReference>
<sequence length="790" mass="92676">MMDKSNDNPDEDNVSLQSNEKMANVAVKETLGVLQSLRRSFRRPSEKAPRSPKSKEFKVTAEAEAAGSESDAFLSQPPPSPGEYRQYRPFPRERKGRKLFKSNQENKTKCLKRKKVDATSSRLGDSFMKKGASFRRSLRFGNKRDGERNGKQGPPLADDLLEKTDKKEEIIKEVEELYTLPEIPQTPPSVMQISKMIEVEVLEVAHVNLLSLRLEYQKEREQRAADCSVELSKKEKDLNLLYRDLRNKISTIVRESNSLPVSNKALLVPIARIIQEEERRAGEPGGLPDSWMEAWRESVYEGVRVKVNNVHLDQREQNSSWLAVHLGLLGKTIVEDLENVKRDLKISYPASFRVFSTYVTKYHKVVGQHLKKLEPEVTELKDLYALLDWILNEYESEKIMSCPSLQPEITEEHTVLQLEENFLKQLKDKFCCKVKEDMREILERVIQLEFDDFWKDRKMPQKEDNFLNAPFHMDIWTKVKGTIVNCGKLEPSLEKKVTSSCIGELKNFPKRFETEFKRHCSAFQPQPLWAQYLITYINSFAALLEHMEGYQDSCPKEVEEFRGEVKWLIARLRQTLEDQFKEDIKPYMRRMMTRKWLTSDEDFNHLRHHTELLSQHCDVTRPPHAQEFVSELHYHVVREYIGQLMKYNYNCRNRRHERAAAKIRHQWSQLRHLFENMKSSHEWLHHVGDDLSDIIGQKNKKEIKNHLMPLVEHYSDFSRKHLVAVLYFRGLQRGREHQLILQQLTKLKKEVGNVNKKRSQVLFEDIQVTARTDCLSRLLFVWDGVMQGES</sequence>
<feature type="compositionally biased region" description="Low complexity" evidence="2">
    <location>
        <begin position="62"/>
        <end position="72"/>
    </location>
</feature>
<gene>
    <name evidence="3" type="ORF">G4P62_014968</name>
</gene>
<comment type="similarity">
    <text evidence="1">Belongs to the SEC6 family.</text>
</comment>
<organism evidence="3 4">
    <name type="scientific">Nothobranchius furzeri</name>
    <name type="common">Turquoise killifish</name>
    <dbReference type="NCBI Taxonomy" id="105023"/>
    <lineage>
        <taxon>Eukaryota</taxon>
        <taxon>Metazoa</taxon>
        <taxon>Chordata</taxon>
        <taxon>Craniata</taxon>
        <taxon>Vertebrata</taxon>
        <taxon>Euteleostomi</taxon>
        <taxon>Actinopterygii</taxon>
        <taxon>Neopterygii</taxon>
        <taxon>Teleostei</taxon>
        <taxon>Neoteleostei</taxon>
        <taxon>Acanthomorphata</taxon>
        <taxon>Ovalentaria</taxon>
        <taxon>Atherinomorphae</taxon>
        <taxon>Cyprinodontiformes</taxon>
        <taxon>Nothobranchiidae</taxon>
        <taxon>Nothobranchius</taxon>
    </lineage>
</organism>
<dbReference type="InterPro" id="IPR042532">
    <property type="entry name" value="EXOC3/Sec6_C"/>
</dbReference>
<dbReference type="GO" id="GO:0051601">
    <property type="term" value="P:exocyst localization"/>
    <property type="evidence" value="ECO:0007669"/>
    <property type="project" value="TreeGrafter"/>
</dbReference>
<dbReference type="GO" id="GO:0006887">
    <property type="term" value="P:exocytosis"/>
    <property type="evidence" value="ECO:0007669"/>
    <property type="project" value="InterPro"/>
</dbReference>
<evidence type="ECO:0000256" key="2">
    <source>
        <dbReference type="SAM" id="MobiDB-lite"/>
    </source>
</evidence>